<sequence length="382" mass="39953">MGLIIKLILGIVAGTLIGLYTPDWMTQLLLTFKAIFGQLLFFTIPLLILFFITSGIAGLPQNSGKLLGRTLGIAYLSTIIAGIVAYFVASIVVPFLTTAAKSAKQTDANSLEPFLTLDMPPVFGVMTALVLAFIFGLGIASTKAENLKQISDQGRDIIELLLGKVIIPLLPIYIAGVFAEMAAAGTVFATLKTFGIILLLAVALHWVYITAIYTLAAVKSGRNPFALIKNMLPAYFTALGTMSSAATIPVTLQSVKNNKVNDDVANFAVPLCATVHLAGSTITIVSCTLAVMYLHSALAIPSFLTILPFILMLGVVMLAAPGVPGGAVMSAVGLLGSMLGFGETAIALMIALYMAQDSFGTACNVTGDGAIALLVDSSRQQA</sequence>
<dbReference type="Gene3D" id="1.10.3860.10">
    <property type="entry name" value="Sodium:dicarboxylate symporter"/>
    <property type="match status" value="1"/>
</dbReference>
<keyword evidence="3 6" id="KW-0812">Transmembrane</keyword>
<organism evidence="7">
    <name type="scientific">Pseudidiomarina sp. PP-1MA</name>
    <dbReference type="NCBI Taxonomy" id="3237706"/>
    <lineage>
        <taxon>Bacteria</taxon>
        <taxon>Pseudomonadati</taxon>
        <taxon>Pseudomonadota</taxon>
        <taxon>Gammaproteobacteria</taxon>
        <taxon>Alteromonadales</taxon>
        <taxon>Idiomarinaceae</taxon>
        <taxon>Pseudidiomarina</taxon>
    </lineage>
</organism>
<dbReference type="SUPFAM" id="SSF118215">
    <property type="entry name" value="Proton glutamate symport protein"/>
    <property type="match status" value="1"/>
</dbReference>
<accession>A0AB39X6H2</accession>
<feature type="transmembrane region" description="Helical" evidence="6">
    <location>
        <begin position="264"/>
        <end position="291"/>
    </location>
</feature>
<feature type="transmembrane region" description="Helical" evidence="6">
    <location>
        <begin position="34"/>
        <end position="59"/>
    </location>
</feature>
<dbReference type="EMBL" id="CP165718">
    <property type="protein sequence ID" value="XDV09616.1"/>
    <property type="molecule type" value="Genomic_DNA"/>
</dbReference>
<dbReference type="GO" id="GO:0015293">
    <property type="term" value="F:symporter activity"/>
    <property type="evidence" value="ECO:0007669"/>
    <property type="project" value="InterPro"/>
</dbReference>
<feature type="transmembrane region" description="Helical" evidence="6">
    <location>
        <begin position="326"/>
        <end position="352"/>
    </location>
</feature>
<feature type="transmembrane region" description="Helical" evidence="6">
    <location>
        <begin position="119"/>
        <end position="140"/>
    </location>
</feature>
<evidence type="ECO:0000256" key="3">
    <source>
        <dbReference type="ARBA" id="ARBA00022692"/>
    </source>
</evidence>
<feature type="transmembrane region" description="Helical" evidence="6">
    <location>
        <begin position="230"/>
        <end position="252"/>
    </location>
</feature>
<feature type="transmembrane region" description="Helical" evidence="6">
    <location>
        <begin position="71"/>
        <end position="99"/>
    </location>
</feature>
<dbReference type="Pfam" id="PF00375">
    <property type="entry name" value="SDF"/>
    <property type="match status" value="1"/>
</dbReference>
<comment type="subcellular location">
    <subcellularLocation>
        <location evidence="1">Membrane</location>
        <topology evidence="1">Multi-pass membrane protein</topology>
    </subcellularLocation>
</comment>
<dbReference type="PANTHER" id="PTHR42865:SF8">
    <property type="entry name" value="SERINE_THREONINE TRANSPORTER SSTT"/>
    <property type="match status" value="1"/>
</dbReference>
<evidence type="ECO:0000256" key="5">
    <source>
        <dbReference type="ARBA" id="ARBA00023136"/>
    </source>
</evidence>
<keyword evidence="4 6" id="KW-1133">Transmembrane helix</keyword>
<keyword evidence="2" id="KW-0813">Transport</keyword>
<dbReference type="PANTHER" id="PTHR42865">
    <property type="entry name" value="PROTON/GLUTAMATE-ASPARTATE SYMPORTER"/>
    <property type="match status" value="1"/>
</dbReference>
<evidence type="ECO:0000313" key="7">
    <source>
        <dbReference type="EMBL" id="XDV09616.1"/>
    </source>
</evidence>
<evidence type="ECO:0000256" key="2">
    <source>
        <dbReference type="ARBA" id="ARBA00022448"/>
    </source>
</evidence>
<evidence type="ECO:0000256" key="6">
    <source>
        <dbReference type="SAM" id="Phobius"/>
    </source>
</evidence>
<name>A0AB39X6H2_9GAMM</name>
<dbReference type="InterPro" id="IPR036458">
    <property type="entry name" value="Na:dicarbo_symporter_sf"/>
</dbReference>
<dbReference type="RefSeq" id="WP_369742966.1">
    <property type="nucleotide sequence ID" value="NZ_CP165718.1"/>
</dbReference>
<feature type="transmembrane region" description="Helical" evidence="6">
    <location>
        <begin position="194"/>
        <end position="218"/>
    </location>
</feature>
<feature type="transmembrane region" description="Helical" evidence="6">
    <location>
        <begin position="161"/>
        <end position="188"/>
    </location>
</feature>
<dbReference type="AlphaFoldDB" id="A0AB39X6H2"/>
<evidence type="ECO:0000256" key="4">
    <source>
        <dbReference type="ARBA" id="ARBA00022989"/>
    </source>
</evidence>
<dbReference type="InterPro" id="IPR001991">
    <property type="entry name" value="Na-dicarboxylate_symporter"/>
</dbReference>
<gene>
    <name evidence="7" type="ORF">AB8S08_12800</name>
</gene>
<feature type="transmembrane region" description="Helical" evidence="6">
    <location>
        <begin position="298"/>
        <end position="320"/>
    </location>
</feature>
<dbReference type="PRINTS" id="PR00173">
    <property type="entry name" value="EDTRNSPORT"/>
</dbReference>
<proteinExistence type="predicted"/>
<protein>
    <submittedName>
        <fullName evidence="7">Dicarboxylate/amino acid:cation symporter</fullName>
    </submittedName>
</protein>
<evidence type="ECO:0000256" key="1">
    <source>
        <dbReference type="ARBA" id="ARBA00004141"/>
    </source>
</evidence>
<dbReference type="GO" id="GO:0005886">
    <property type="term" value="C:plasma membrane"/>
    <property type="evidence" value="ECO:0007669"/>
    <property type="project" value="TreeGrafter"/>
</dbReference>
<keyword evidence="5 6" id="KW-0472">Membrane</keyword>
<reference evidence="7" key="1">
    <citation type="submission" date="2024-07" db="EMBL/GenBank/DDBJ databases">
        <title>Whole genome sequence of bacterial strains from algal surface.</title>
        <authorList>
            <person name="Kumar P."/>
        </authorList>
    </citation>
    <scope>NUCLEOTIDE SEQUENCE</scope>
    <source>
        <strain evidence="7">PP-1MA</strain>
    </source>
</reference>